<gene>
    <name evidence="4" type="ORF">DFJ43DRAFT_1048938</name>
</gene>
<dbReference type="Gene3D" id="1.20.900.10">
    <property type="entry name" value="Dbl homology (DH) domain"/>
    <property type="match status" value="1"/>
</dbReference>
<evidence type="ECO:0000313" key="5">
    <source>
        <dbReference type="Proteomes" id="UP001176059"/>
    </source>
</evidence>
<feature type="compositionally biased region" description="Low complexity" evidence="2">
    <location>
        <begin position="853"/>
        <end position="867"/>
    </location>
</feature>
<dbReference type="PROSITE" id="PS50010">
    <property type="entry name" value="DH_2"/>
    <property type="match status" value="1"/>
</dbReference>
<feature type="compositionally biased region" description="Low complexity" evidence="2">
    <location>
        <begin position="423"/>
        <end position="433"/>
    </location>
</feature>
<feature type="compositionally biased region" description="Polar residues" evidence="2">
    <location>
        <begin position="543"/>
        <end position="552"/>
    </location>
</feature>
<dbReference type="InterPro" id="IPR001331">
    <property type="entry name" value="GDS_CDC24_CS"/>
</dbReference>
<dbReference type="Proteomes" id="UP001176059">
    <property type="component" value="Unassembled WGS sequence"/>
</dbReference>
<evidence type="ECO:0000313" key="4">
    <source>
        <dbReference type="EMBL" id="KAJ3737022.1"/>
    </source>
</evidence>
<keyword evidence="1" id="KW-0175">Coiled coil</keyword>
<feature type="compositionally biased region" description="Basic and acidic residues" evidence="2">
    <location>
        <begin position="564"/>
        <end position="590"/>
    </location>
</feature>
<protein>
    <recommendedName>
        <fullName evidence="3">DH domain-containing protein</fullName>
    </recommendedName>
</protein>
<evidence type="ECO:0000256" key="1">
    <source>
        <dbReference type="SAM" id="Coils"/>
    </source>
</evidence>
<feature type="compositionally biased region" description="Polar residues" evidence="2">
    <location>
        <begin position="760"/>
        <end position="779"/>
    </location>
</feature>
<feature type="compositionally biased region" description="Polar residues" evidence="2">
    <location>
        <begin position="444"/>
        <end position="453"/>
    </location>
</feature>
<feature type="region of interest" description="Disordered" evidence="2">
    <location>
        <begin position="423"/>
        <end position="641"/>
    </location>
</feature>
<keyword evidence="5" id="KW-1185">Reference proteome</keyword>
<feature type="compositionally biased region" description="Polar residues" evidence="2">
    <location>
        <begin position="483"/>
        <end position="504"/>
    </location>
</feature>
<dbReference type="Pfam" id="PF00621">
    <property type="entry name" value="RhoGEF"/>
    <property type="match status" value="1"/>
</dbReference>
<reference evidence="4" key="1">
    <citation type="submission" date="2022-08" db="EMBL/GenBank/DDBJ databases">
        <authorList>
            <consortium name="DOE Joint Genome Institute"/>
            <person name="Min B."/>
            <person name="Sierra-Patev S."/>
            <person name="Naranjo-Ortiz M."/>
            <person name="Looney B."/>
            <person name="Konkel Z."/>
            <person name="Slot J.C."/>
            <person name="Sakamoto Y."/>
            <person name="Steenwyk J.L."/>
            <person name="Rokas A."/>
            <person name="Carro J."/>
            <person name="Camarero S."/>
            <person name="Ferreira P."/>
            <person name="Molpeceres G."/>
            <person name="Ruiz-duenas F.J."/>
            <person name="Serrano A."/>
            <person name="Henrissat B."/>
            <person name="Drula E."/>
            <person name="Hughes K.W."/>
            <person name="Mata J.L."/>
            <person name="Ishikawa N.K."/>
            <person name="Vargas-Isla R."/>
            <person name="Ushijima S."/>
            <person name="Smith C.A."/>
            <person name="Ahrendt S."/>
            <person name="Andreopoulos W."/>
            <person name="He G."/>
            <person name="LaButti K."/>
            <person name="Lipzen A."/>
            <person name="Ng V."/>
            <person name="Riley R."/>
            <person name="Sandor L."/>
            <person name="Barry K."/>
            <person name="Martinez A.T."/>
            <person name="Xiao Y."/>
            <person name="Gibbons J.G."/>
            <person name="Terashima K."/>
            <person name="Hibbett D.S."/>
            <person name="Grigoriev I.V."/>
        </authorList>
    </citation>
    <scope>NUCLEOTIDE SEQUENCE</scope>
    <source>
        <strain evidence="4">ET3784</strain>
    </source>
</reference>
<feature type="compositionally biased region" description="Low complexity" evidence="2">
    <location>
        <begin position="617"/>
        <end position="626"/>
    </location>
</feature>
<feature type="compositionally biased region" description="Basic and acidic residues" evidence="2">
    <location>
        <begin position="173"/>
        <end position="186"/>
    </location>
</feature>
<dbReference type="PANTHER" id="PTHR12673">
    <property type="entry name" value="FACIOGENITAL DYSPLASIA PROTEIN"/>
    <property type="match status" value="1"/>
</dbReference>
<dbReference type="Gene3D" id="2.30.29.30">
    <property type="entry name" value="Pleckstrin-homology domain (PH domain)/Phosphotyrosine-binding domain (PTB)"/>
    <property type="match status" value="1"/>
</dbReference>
<organism evidence="4 5">
    <name type="scientific">Lentinula guzmanii</name>
    <dbReference type="NCBI Taxonomy" id="2804957"/>
    <lineage>
        <taxon>Eukaryota</taxon>
        <taxon>Fungi</taxon>
        <taxon>Dikarya</taxon>
        <taxon>Basidiomycota</taxon>
        <taxon>Agaricomycotina</taxon>
        <taxon>Agaricomycetes</taxon>
        <taxon>Agaricomycetidae</taxon>
        <taxon>Agaricales</taxon>
        <taxon>Marasmiineae</taxon>
        <taxon>Omphalotaceae</taxon>
        <taxon>Lentinula</taxon>
    </lineage>
</organism>
<feature type="region of interest" description="Disordered" evidence="2">
    <location>
        <begin position="1"/>
        <end position="79"/>
    </location>
</feature>
<dbReference type="InterPro" id="IPR011993">
    <property type="entry name" value="PH-like_dom_sf"/>
</dbReference>
<name>A0AA38JQW7_9AGAR</name>
<dbReference type="EMBL" id="JANVFO010000003">
    <property type="protein sequence ID" value="KAJ3737022.1"/>
    <property type="molecule type" value="Genomic_DNA"/>
</dbReference>
<sequence>MESSWMISDEENEEELRGGRSRVPVPPEPPSRNLLLRSASAGGPLFRSDSLRSHSFSRPTKSMHAQLPDPSTYPDPYPSHITPYAVSSAESSTASTRSSAYTSFGGATNDLAHVHVPEYDDLVGLGITSDSVVQLLGGDTAPSQSRAPIDQARWSELYYSGARSRSSSVASNHHVEHAAPKLKEQPSYDMSWSTVDERDEVGISEDETDDDHLLTEDEDLDDDLAEEERTSAVIVAEEGRGLIVQANNMPVPQLQIQFGTTHLLIGSSTTPNAMPSFLTSTIPQISTTLLALDISANFLDALPPMLAQCHSLEELNIASNPLRVLPVFLAGLTNLRVLIADATGIATLPDQLADLEKLHTISVRRNKMYALPSWLCLLSALQALYVDGNPFQGPWNALVEPLLARIPMTPVYPLSTPTFPLTSSSAQSSSFDVSETDPEELSDPPSSTQIDNRFTSRGDDLEDHTITPDKAPFLARRIPSEAESINSHSTGGSGNFTLSQSSHPNPRVLQNQSQQPQQLSPRPLTRTRTTPNRSYHQDRGSKNPVQSPSNANYVVPSPLPSTIDSHHSEDSGYFGDHEIRKMKSAGDLRRGKSAAAGLEHSPPERPTLSHYATTSHSSSNLLNMNMATPDRPVAEPDRPAMPKRFASLGAATALGMDQTQQSNKSTRPALTNTIWDKLDTDESGGSSSNRGSLATLSFREVNSTRTSPPSKPSATGTPGLGDSKSTSRSRKDGKEKGSRWGFFKKMSMGKMRPDPPPSRPGTSNGPLSPGSGINTTSRPQLRYGNGSVGSLERKLPQINMRISTTGALDVMATHLPTLVAPEIERVAEDEDEPPPPITKKPSSANLNVYPDNSLLASTSGSAASLLHPPSPTPRSSRRRSFLPLDNNGPSSLNIPIPDNSRFIPGVTATNGEGLDNNDNALEDHREPTPSQHMYTIDHDAYLRKEEERARESYTRALRSVMAYLKDMNDLGLPQNGGATASDGVRPRRPTMAIDVPGSRENSMALSGTTAVSNSDALRTLSVATTDSAGSNEERKIKDDKAKRAMVAKEILITERTYVKGLQELMDIYIKPACANVTVLSGVGSSKETVVPAPERKIVFGAVDGLISFHKDSFLPSLEKAVAPLMEPSAGKDVDGQLSLSVATSVGDMFWKYAAFMRMYSTYINNFDSAVQRVKHWSAASSPSNTTMSPSSSTSQLATMGLAMSAMSNPNTIADGAAHAGAPNLSSSQRKRIRQYLKRCRLNPQHSQLNLEGYLLLPIQRIPRYRLLLEELRRSTPLPYDYMEDQLDRALNEISSLANNMNEGKREAEARRKLVTWQTRIRGKFPSPLVQPHRRLIMDGPLMLTRVVRKAIVTFEAINAQGDASTVDVDCLAPELTPRPLIGILCNDLLVLCRDPSEGRDPHSPVDLWAVLRMQTLPQPASIVHGNALRLVDNKAILYFDAPSASDALNWYRAINLHIPASKS</sequence>
<dbReference type="PROSITE" id="PS00741">
    <property type="entry name" value="DH_1"/>
    <property type="match status" value="1"/>
</dbReference>
<evidence type="ECO:0000256" key="2">
    <source>
        <dbReference type="SAM" id="MobiDB-lite"/>
    </source>
</evidence>
<feature type="domain" description="DH" evidence="3">
    <location>
        <begin position="1042"/>
        <end position="1303"/>
    </location>
</feature>
<feature type="coiled-coil region" evidence="1">
    <location>
        <begin position="1279"/>
        <end position="1306"/>
    </location>
</feature>
<dbReference type="SUPFAM" id="SSF48065">
    <property type="entry name" value="DBL homology domain (DH-domain)"/>
    <property type="match status" value="1"/>
</dbReference>
<proteinExistence type="predicted"/>
<dbReference type="InterPro" id="IPR032675">
    <property type="entry name" value="LRR_dom_sf"/>
</dbReference>
<dbReference type="Gene3D" id="3.80.10.10">
    <property type="entry name" value="Ribonuclease Inhibitor"/>
    <property type="match status" value="1"/>
</dbReference>
<feature type="compositionally biased region" description="Basic and acidic residues" evidence="2">
    <location>
        <begin position="729"/>
        <end position="738"/>
    </location>
</feature>
<feature type="compositionally biased region" description="Basic and acidic residues" evidence="2">
    <location>
        <begin position="454"/>
        <end position="467"/>
    </location>
</feature>
<dbReference type="InterPro" id="IPR035899">
    <property type="entry name" value="DBL_dom_sf"/>
</dbReference>
<dbReference type="InterPro" id="IPR000219">
    <property type="entry name" value="DH_dom"/>
</dbReference>
<dbReference type="GO" id="GO:0005737">
    <property type="term" value="C:cytoplasm"/>
    <property type="evidence" value="ECO:0007669"/>
    <property type="project" value="TreeGrafter"/>
</dbReference>
<feature type="region of interest" description="Disordered" evidence="2">
    <location>
        <begin position="825"/>
        <end position="899"/>
    </location>
</feature>
<feature type="compositionally biased region" description="Polar residues" evidence="2">
    <location>
        <begin position="683"/>
        <end position="716"/>
    </location>
</feature>
<dbReference type="CDD" id="cd00160">
    <property type="entry name" value="RhoGEF"/>
    <property type="match status" value="1"/>
</dbReference>
<dbReference type="PANTHER" id="PTHR12673:SF270">
    <property type="entry name" value="FYVE-TYPE DOMAIN-CONTAINING PROTEIN"/>
    <property type="match status" value="1"/>
</dbReference>
<feature type="region of interest" description="Disordered" evidence="2">
    <location>
        <begin position="169"/>
        <end position="220"/>
    </location>
</feature>
<feature type="region of interest" description="Disordered" evidence="2">
    <location>
        <begin position="677"/>
        <end position="788"/>
    </location>
</feature>
<feature type="compositionally biased region" description="Low complexity" evidence="2">
    <location>
        <begin position="509"/>
        <end position="533"/>
    </location>
</feature>
<feature type="compositionally biased region" description="Acidic residues" evidence="2">
    <location>
        <begin position="197"/>
        <end position="220"/>
    </location>
</feature>
<dbReference type="InterPro" id="IPR051092">
    <property type="entry name" value="FYVE_RhoGEF_PH"/>
</dbReference>
<dbReference type="SUPFAM" id="SSF50729">
    <property type="entry name" value="PH domain-like"/>
    <property type="match status" value="1"/>
</dbReference>
<reference evidence="4" key="2">
    <citation type="journal article" date="2023" name="Proc. Natl. Acad. Sci. U.S.A.">
        <title>A global phylogenomic analysis of the shiitake genus Lentinula.</title>
        <authorList>
            <person name="Sierra-Patev S."/>
            <person name="Min B."/>
            <person name="Naranjo-Ortiz M."/>
            <person name="Looney B."/>
            <person name="Konkel Z."/>
            <person name="Slot J.C."/>
            <person name="Sakamoto Y."/>
            <person name="Steenwyk J.L."/>
            <person name="Rokas A."/>
            <person name="Carro J."/>
            <person name="Camarero S."/>
            <person name="Ferreira P."/>
            <person name="Molpeceres G."/>
            <person name="Ruiz-Duenas F.J."/>
            <person name="Serrano A."/>
            <person name="Henrissat B."/>
            <person name="Drula E."/>
            <person name="Hughes K.W."/>
            <person name="Mata J.L."/>
            <person name="Ishikawa N.K."/>
            <person name="Vargas-Isla R."/>
            <person name="Ushijima S."/>
            <person name="Smith C.A."/>
            <person name="Donoghue J."/>
            <person name="Ahrendt S."/>
            <person name="Andreopoulos W."/>
            <person name="He G."/>
            <person name="LaButti K."/>
            <person name="Lipzen A."/>
            <person name="Ng V."/>
            <person name="Riley R."/>
            <person name="Sandor L."/>
            <person name="Barry K."/>
            <person name="Martinez A.T."/>
            <person name="Xiao Y."/>
            <person name="Gibbons J.G."/>
            <person name="Terashima K."/>
            <person name="Grigoriev I.V."/>
            <person name="Hibbett D."/>
        </authorList>
    </citation>
    <scope>NUCLEOTIDE SEQUENCE</scope>
    <source>
        <strain evidence="4">ET3784</strain>
    </source>
</reference>
<comment type="caution">
    <text evidence="4">The sequence shown here is derived from an EMBL/GenBank/DDBJ whole genome shotgun (WGS) entry which is preliminary data.</text>
</comment>
<evidence type="ECO:0000259" key="3">
    <source>
        <dbReference type="PROSITE" id="PS50010"/>
    </source>
</evidence>
<accession>A0AA38JQW7</accession>
<dbReference type="SUPFAM" id="SSF52075">
    <property type="entry name" value="Outer arm dynein light chain 1"/>
    <property type="match status" value="1"/>
</dbReference>
<dbReference type="GO" id="GO:0005085">
    <property type="term" value="F:guanyl-nucleotide exchange factor activity"/>
    <property type="evidence" value="ECO:0007669"/>
    <property type="project" value="InterPro"/>
</dbReference>
<dbReference type="SMART" id="SM00325">
    <property type="entry name" value="RhoGEF"/>
    <property type="match status" value="1"/>
</dbReference>
<dbReference type="GO" id="GO:0035556">
    <property type="term" value="P:intracellular signal transduction"/>
    <property type="evidence" value="ECO:0007669"/>
    <property type="project" value="InterPro"/>
</dbReference>